<gene>
    <name evidence="1" type="ORF">KQ249_04470</name>
</gene>
<accession>A0ABX8IJ60</accession>
<evidence type="ECO:0000313" key="2">
    <source>
        <dbReference type="Proteomes" id="UP000683442"/>
    </source>
</evidence>
<sequence length="173" mass="19575">MQMIPQIKLFVGDGEMSYVAPERSEICIKLNFGMGKESASISEPFLLRRGVERGCEWGDFFGHTMTLRLGRYVQASELAKLKDRIRPHVKTIRSGYHCVDEKTYAIFDNSALEGIDKLHRVVSAFSFHFEEPCNPDVAIAKIMLNMSESDLARLSRCPSSTLKQMAADYSKQC</sequence>
<reference evidence="1 2" key="1">
    <citation type="submission" date="2021-06" db="EMBL/GenBank/DDBJ databases">
        <title>Microbial metabolic specificity influences pelagic lipid remineralization.</title>
        <authorList>
            <person name="Behrendt L."/>
            <person name="Hunter J.E."/>
            <person name="Alcolombri U."/>
            <person name="Smriga S."/>
            <person name="Mincer T."/>
            <person name="Lowenstein D.P."/>
            <person name="Peaudecerf F.J."/>
            <person name="Fernandez V.I."/>
            <person name="Fredricks H."/>
            <person name="Almblad H."/>
            <person name="Harrison J.J."/>
            <person name="Stocker R."/>
            <person name="Van Mooy B.A.S."/>
        </authorList>
    </citation>
    <scope>NUCLEOTIDE SEQUENCE [LARGE SCALE GENOMIC DNA]</scope>
    <source>
        <strain evidence="1 2">HP15-B</strain>
    </source>
</reference>
<organism evidence="1 2">
    <name type="scientific">Marinobacter adhaerens</name>
    <dbReference type="NCBI Taxonomy" id="1033846"/>
    <lineage>
        <taxon>Bacteria</taxon>
        <taxon>Pseudomonadati</taxon>
        <taxon>Pseudomonadota</taxon>
        <taxon>Gammaproteobacteria</taxon>
        <taxon>Pseudomonadales</taxon>
        <taxon>Marinobacteraceae</taxon>
        <taxon>Marinobacter</taxon>
    </lineage>
</organism>
<name>A0ABX8IJ60_9GAMM</name>
<evidence type="ECO:0000313" key="1">
    <source>
        <dbReference type="EMBL" id="QWV13882.1"/>
    </source>
</evidence>
<keyword evidence="2" id="KW-1185">Reference proteome</keyword>
<dbReference type="EMBL" id="CP076686">
    <property type="protein sequence ID" value="QWV13882.1"/>
    <property type="molecule type" value="Genomic_DNA"/>
</dbReference>
<protein>
    <submittedName>
        <fullName evidence="1">Uncharacterized protein</fullName>
    </submittedName>
</protein>
<dbReference type="RefSeq" id="WP_041644842.1">
    <property type="nucleotide sequence ID" value="NZ_CP076686.1"/>
</dbReference>
<dbReference type="Proteomes" id="UP000683442">
    <property type="component" value="Chromosome"/>
</dbReference>
<proteinExistence type="predicted"/>
<dbReference type="GeneID" id="78558673"/>